<evidence type="ECO:0000256" key="3">
    <source>
        <dbReference type="SAM" id="Phobius"/>
    </source>
</evidence>
<evidence type="ECO:0000259" key="4">
    <source>
        <dbReference type="PROSITE" id="PS50111"/>
    </source>
</evidence>
<dbReference type="InterPro" id="IPR004089">
    <property type="entry name" value="MCPsignal_dom"/>
</dbReference>
<protein>
    <submittedName>
        <fullName evidence="5">Methyl-accepting chemotaxis protein</fullName>
    </submittedName>
</protein>
<feature type="domain" description="Methyl-accepting transducer" evidence="4">
    <location>
        <begin position="217"/>
        <end position="453"/>
    </location>
</feature>
<feature type="transmembrane region" description="Helical" evidence="3">
    <location>
        <begin position="75"/>
        <end position="94"/>
    </location>
</feature>
<keyword evidence="3" id="KW-0472">Membrane</keyword>
<evidence type="ECO:0000313" key="5">
    <source>
        <dbReference type="EMBL" id="MEW9502354.1"/>
    </source>
</evidence>
<sequence>MNSQTVNENRFSEERLSTLLCKIFIFASVLMIINMVVQVVMYGIPEWTVINIIYNVQFLLLLVPACYYKISSSPIYFKQVSILSTIILAFFFYTKGWVNVPFLWFVPLGIAALYADAKWMKGSLIASSILLVVAQFTHLVFADPMIVETSMQNSILTGVYYVAQYVLIGLVLLIAAQRSRMKVEDSEQLQVALSGVLQKVEKSAHRLEEKVNELSSHLSGSTQAVSQVGEQVEKMEAVAERYRESTSQTEANMHRIVGEVQGVSSRSDDMFELTDEVIQVATTNKENLAETIQQMTDVQASSRLSVQVVSHLEQKTNEIGQALDAITQIADQTNLLALNASIEAARAGEHGKGFAIVAGEVRKLAEQSADASTHIRDIVVDILKAKEEVTTSLKHTDQQVDKSMSSIHEASIVFDQLVHLQESLKQQLDMVVLASRESATGGENVGAEMRVLQLHAKQNDESIEGIVTSVQALQQAINEIDGFAQEVKGQAIHLTTDLQKTT</sequence>
<dbReference type="EMBL" id="JBFMIA010000009">
    <property type="protein sequence ID" value="MEW9502354.1"/>
    <property type="molecule type" value="Genomic_DNA"/>
</dbReference>
<dbReference type="PANTHER" id="PTHR32089">
    <property type="entry name" value="METHYL-ACCEPTING CHEMOTAXIS PROTEIN MCPB"/>
    <property type="match status" value="1"/>
</dbReference>
<dbReference type="PROSITE" id="PS50111">
    <property type="entry name" value="CHEMOTAXIS_TRANSDUC_2"/>
    <property type="match status" value="1"/>
</dbReference>
<accession>A0ABV3Q609</accession>
<feature type="transmembrane region" description="Helical" evidence="3">
    <location>
        <begin position="20"/>
        <end position="41"/>
    </location>
</feature>
<keyword evidence="1 2" id="KW-0807">Transducer</keyword>
<dbReference type="SUPFAM" id="SSF58104">
    <property type="entry name" value="Methyl-accepting chemotaxis protein (MCP) signaling domain"/>
    <property type="match status" value="1"/>
</dbReference>
<dbReference type="SMART" id="SM00283">
    <property type="entry name" value="MA"/>
    <property type="match status" value="1"/>
</dbReference>
<dbReference type="Gene3D" id="1.10.287.950">
    <property type="entry name" value="Methyl-accepting chemotaxis protein"/>
    <property type="match status" value="1"/>
</dbReference>
<feature type="transmembrane region" description="Helical" evidence="3">
    <location>
        <begin position="47"/>
        <end position="68"/>
    </location>
</feature>
<proteinExistence type="predicted"/>
<evidence type="ECO:0000313" key="6">
    <source>
        <dbReference type="Proteomes" id="UP001556040"/>
    </source>
</evidence>
<name>A0ABV3Q609_9BACL</name>
<feature type="transmembrane region" description="Helical" evidence="3">
    <location>
        <begin position="154"/>
        <end position="176"/>
    </location>
</feature>
<gene>
    <name evidence="5" type="ORF">AB1471_11165</name>
</gene>
<evidence type="ECO:0000256" key="2">
    <source>
        <dbReference type="PROSITE-ProRule" id="PRU00284"/>
    </source>
</evidence>
<keyword evidence="3" id="KW-1133">Transmembrane helix</keyword>
<reference evidence="5 6" key="1">
    <citation type="journal article" date="1979" name="Int. J. Syst. Evol. Microbiol.">
        <title>Bacillus globisporus subsp. marinus subsp. nov.</title>
        <authorList>
            <person name="Liu H."/>
        </authorList>
    </citation>
    <scope>NUCLEOTIDE SEQUENCE [LARGE SCALE GENOMIC DNA]</scope>
    <source>
        <strain evidence="5 6">DSM 1297</strain>
    </source>
</reference>
<keyword evidence="3" id="KW-0812">Transmembrane</keyword>
<dbReference type="Pfam" id="PF00015">
    <property type="entry name" value="MCPsignal"/>
    <property type="match status" value="1"/>
</dbReference>
<comment type="caution">
    <text evidence="5">The sequence shown here is derived from an EMBL/GenBank/DDBJ whole genome shotgun (WGS) entry which is preliminary data.</text>
</comment>
<dbReference type="RefSeq" id="WP_367779846.1">
    <property type="nucleotide sequence ID" value="NZ_JBFMIA010000009.1"/>
</dbReference>
<keyword evidence="6" id="KW-1185">Reference proteome</keyword>
<evidence type="ECO:0000256" key="1">
    <source>
        <dbReference type="ARBA" id="ARBA00023224"/>
    </source>
</evidence>
<dbReference type="PANTHER" id="PTHR32089:SF112">
    <property type="entry name" value="LYSOZYME-LIKE PROTEIN-RELATED"/>
    <property type="match status" value="1"/>
</dbReference>
<dbReference type="Proteomes" id="UP001556040">
    <property type="component" value="Unassembled WGS sequence"/>
</dbReference>
<organism evidence="5 6">
    <name type="scientific">Jeotgalibacillus marinus</name>
    <dbReference type="NCBI Taxonomy" id="86667"/>
    <lineage>
        <taxon>Bacteria</taxon>
        <taxon>Bacillati</taxon>
        <taxon>Bacillota</taxon>
        <taxon>Bacilli</taxon>
        <taxon>Bacillales</taxon>
        <taxon>Caryophanaceae</taxon>
        <taxon>Jeotgalibacillus</taxon>
    </lineage>
</organism>
<feature type="transmembrane region" description="Helical" evidence="3">
    <location>
        <begin position="124"/>
        <end position="142"/>
    </location>
</feature>